<evidence type="ECO:0000313" key="11">
    <source>
        <dbReference type="EMBL" id="ABO98309.1"/>
    </source>
</evidence>
<dbReference type="Gramene" id="ABO98309">
    <property type="protein sequence ID" value="ABO98309"/>
    <property type="gene ID" value="OSTLU_26251"/>
</dbReference>
<gene>
    <name evidence="11" type="ORF">OSTLU_26251</name>
</gene>
<dbReference type="EC" id="2.3.2.27" evidence="2"/>
<evidence type="ECO:0000256" key="6">
    <source>
        <dbReference type="ARBA" id="ARBA00022786"/>
    </source>
</evidence>
<evidence type="ECO:0000256" key="7">
    <source>
        <dbReference type="ARBA" id="ARBA00022833"/>
    </source>
</evidence>
<dbReference type="GeneID" id="5004106"/>
<sequence>MRDARPTRRAVHASSRDRRADGSSSDDDDDGVDAFILRETKSRGWDEFRSLLDDVRAYRRRDVDADDADAAHAFTNDDADARLPIGKSYIDGVYALAGSSGTGRDGRELTPAWPLLTYALATRGDGGENESSGGKGASTSMGSTVMGTTPPRRTSFDTREHAERHARRVQGLHAGGLTAALGYSRMELATLGNVEKRRAFGELYRDPSECVRHLCSPGRVWEGTISIPGSGDEEATGSPYAFQVLWFDAAAGAFLVSHTAQGDEQLCHLTLHDDGKSGTMALSFADNETYCSGTIDGATGTISGTVGQLLRAEEGFFERADSLRNTFLLKPVDIDDSTNEVDASLEPERREQISRVMRRRKLIAQWSRSANVLSATYRVIQFIKDTMRSEHMWNYMLRKITFETKLMRLEQTNDAQSRAFAAAAVAAGRQTTGESAIDSYEMAPESTEQLLQDQMNRLMRRPTQMLWTTFPSPGLEAIALGPAEIDWCDIWTIERMNAELLGCKFRMYTRLLRARVFQTSKEKQQYLSEFKTLRSECHNEMNRVLSNMNLLLWRLFYGSDMPRNDRQALVKNMVGILRVEEARMIIAYDNVDKALRECDARLPINAIKQRCSIAGDESYTCSICLLEIERGEEVLTLDCSHSFHLPCCSTWLHTHATCPNCRTVLS</sequence>
<keyword evidence="3" id="KW-0808">Transferase</keyword>
<dbReference type="InterPro" id="IPR045191">
    <property type="entry name" value="MBR1/2-like"/>
</dbReference>
<organism evidence="11 12">
    <name type="scientific">Ostreococcus lucimarinus (strain CCE9901)</name>
    <dbReference type="NCBI Taxonomy" id="436017"/>
    <lineage>
        <taxon>Eukaryota</taxon>
        <taxon>Viridiplantae</taxon>
        <taxon>Chlorophyta</taxon>
        <taxon>Mamiellophyceae</taxon>
        <taxon>Mamiellales</taxon>
        <taxon>Bathycoccaceae</taxon>
        <taxon>Ostreococcus</taxon>
    </lineage>
</organism>
<dbReference type="GO" id="GO:0008270">
    <property type="term" value="F:zinc ion binding"/>
    <property type="evidence" value="ECO:0007669"/>
    <property type="project" value="UniProtKB-KW"/>
</dbReference>
<accession>A4S419</accession>
<evidence type="ECO:0000313" key="12">
    <source>
        <dbReference type="Proteomes" id="UP000001568"/>
    </source>
</evidence>
<dbReference type="InterPro" id="IPR013083">
    <property type="entry name" value="Znf_RING/FYVE/PHD"/>
</dbReference>
<dbReference type="STRING" id="436017.A4S419"/>
<dbReference type="EMBL" id="CP000590">
    <property type="protein sequence ID" value="ABO98309.1"/>
    <property type="molecule type" value="Genomic_DNA"/>
</dbReference>
<dbReference type="RefSeq" id="XP_001420016.1">
    <property type="nucleotide sequence ID" value="XM_001419979.1"/>
</dbReference>
<dbReference type="HOGENOM" id="CLU_450063_0_0_1"/>
<dbReference type="Pfam" id="PF13639">
    <property type="entry name" value="zf-RING_2"/>
    <property type="match status" value="1"/>
</dbReference>
<comment type="catalytic activity">
    <reaction evidence="1">
        <text>S-ubiquitinyl-[E2 ubiquitin-conjugating enzyme]-L-cysteine + [acceptor protein]-L-lysine = [E2 ubiquitin-conjugating enzyme]-L-cysteine + N(6)-ubiquitinyl-[acceptor protein]-L-lysine.</text>
        <dbReference type="EC" id="2.3.2.27"/>
    </reaction>
</comment>
<dbReference type="SMART" id="SM00184">
    <property type="entry name" value="RING"/>
    <property type="match status" value="1"/>
</dbReference>
<keyword evidence="5 8" id="KW-0863">Zinc-finger</keyword>
<keyword evidence="4" id="KW-0479">Metal-binding</keyword>
<dbReference type="PROSITE" id="PS50089">
    <property type="entry name" value="ZF_RING_2"/>
    <property type="match status" value="1"/>
</dbReference>
<evidence type="ECO:0000259" key="10">
    <source>
        <dbReference type="PROSITE" id="PS50089"/>
    </source>
</evidence>
<name>A4S419_OSTLU</name>
<dbReference type="eggNOG" id="KOG0800">
    <property type="taxonomic scope" value="Eukaryota"/>
</dbReference>
<keyword evidence="6" id="KW-0833">Ubl conjugation pathway</keyword>
<evidence type="ECO:0000256" key="4">
    <source>
        <dbReference type="ARBA" id="ARBA00022723"/>
    </source>
</evidence>
<keyword evidence="12" id="KW-1185">Reference proteome</keyword>
<dbReference type="OMA" id="GDEQLCH"/>
<dbReference type="Proteomes" id="UP000001568">
    <property type="component" value="Chromosome 10"/>
</dbReference>
<evidence type="ECO:0000256" key="3">
    <source>
        <dbReference type="ARBA" id="ARBA00022679"/>
    </source>
</evidence>
<evidence type="ECO:0000256" key="9">
    <source>
        <dbReference type="SAM" id="MobiDB-lite"/>
    </source>
</evidence>
<dbReference type="PANTHER" id="PTHR22937">
    <property type="entry name" value="E3 UBIQUITIN-PROTEIN LIGASE RNF165"/>
    <property type="match status" value="1"/>
</dbReference>
<reference evidence="11 12" key="1">
    <citation type="journal article" date="2007" name="Proc. Natl. Acad. Sci. U.S.A.">
        <title>The tiny eukaryote Ostreococcus provides genomic insights into the paradox of plankton speciation.</title>
        <authorList>
            <person name="Palenik B."/>
            <person name="Grimwood J."/>
            <person name="Aerts A."/>
            <person name="Rouze P."/>
            <person name="Salamov A."/>
            <person name="Putnam N."/>
            <person name="Dupont C."/>
            <person name="Jorgensen R."/>
            <person name="Derelle E."/>
            <person name="Rombauts S."/>
            <person name="Zhou K."/>
            <person name="Otillar R."/>
            <person name="Merchant S.S."/>
            <person name="Podell S."/>
            <person name="Gaasterland T."/>
            <person name="Napoli C."/>
            <person name="Gendler K."/>
            <person name="Manuell A."/>
            <person name="Tai V."/>
            <person name="Vallon O."/>
            <person name="Piganeau G."/>
            <person name="Jancek S."/>
            <person name="Heijde M."/>
            <person name="Jabbari K."/>
            <person name="Bowler C."/>
            <person name="Lohr M."/>
            <person name="Robbens S."/>
            <person name="Werner G."/>
            <person name="Dubchak I."/>
            <person name="Pazour G.J."/>
            <person name="Ren Q."/>
            <person name="Paulsen I."/>
            <person name="Delwiche C."/>
            <person name="Schmutz J."/>
            <person name="Rokhsar D."/>
            <person name="Van de Peer Y."/>
            <person name="Moreau H."/>
            <person name="Grigoriev I.V."/>
        </authorList>
    </citation>
    <scope>NUCLEOTIDE SEQUENCE [LARGE SCALE GENOMIC DNA]</scope>
    <source>
        <strain evidence="11 12">CCE9901</strain>
    </source>
</reference>
<evidence type="ECO:0000256" key="5">
    <source>
        <dbReference type="ARBA" id="ARBA00022771"/>
    </source>
</evidence>
<dbReference type="OrthoDB" id="8062037at2759"/>
<evidence type="ECO:0000256" key="8">
    <source>
        <dbReference type="PROSITE-ProRule" id="PRU00175"/>
    </source>
</evidence>
<feature type="compositionally biased region" description="Low complexity" evidence="9">
    <location>
        <begin position="138"/>
        <end position="149"/>
    </location>
</feature>
<dbReference type="PANTHER" id="PTHR22937:SF65">
    <property type="entry name" value="E3 UBIQUITIN-PROTEIN LIGASE ARK2C"/>
    <property type="match status" value="1"/>
</dbReference>
<dbReference type="SUPFAM" id="SSF57850">
    <property type="entry name" value="RING/U-box"/>
    <property type="match status" value="1"/>
</dbReference>
<evidence type="ECO:0000256" key="1">
    <source>
        <dbReference type="ARBA" id="ARBA00000900"/>
    </source>
</evidence>
<evidence type="ECO:0000256" key="2">
    <source>
        <dbReference type="ARBA" id="ARBA00012483"/>
    </source>
</evidence>
<dbReference type="InterPro" id="IPR001841">
    <property type="entry name" value="Znf_RING"/>
</dbReference>
<protein>
    <recommendedName>
        <fullName evidence="2">RING-type E3 ubiquitin transferase</fullName>
        <ecNumber evidence="2">2.3.2.27</ecNumber>
    </recommendedName>
</protein>
<feature type="region of interest" description="Disordered" evidence="9">
    <location>
        <begin position="123"/>
        <end position="155"/>
    </location>
</feature>
<keyword evidence="7" id="KW-0862">Zinc</keyword>
<proteinExistence type="predicted"/>
<feature type="domain" description="RING-type" evidence="10">
    <location>
        <begin position="621"/>
        <end position="662"/>
    </location>
</feature>
<dbReference type="GO" id="GO:0061630">
    <property type="term" value="F:ubiquitin protein ligase activity"/>
    <property type="evidence" value="ECO:0007669"/>
    <property type="project" value="UniProtKB-EC"/>
</dbReference>
<dbReference type="KEGG" id="olu:OSTLU_26251"/>
<dbReference type="Gene3D" id="3.30.40.10">
    <property type="entry name" value="Zinc/RING finger domain, C3HC4 (zinc finger)"/>
    <property type="match status" value="1"/>
</dbReference>
<dbReference type="CDD" id="cd16454">
    <property type="entry name" value="RING-H2_PA-TM-RING"/>
    <property type="match status" value="1"/>
</dbReference>
<feature type="region of interest" description="Disordered" evidence="9">
    <location>
        <begin position="1"/>
        <end position="31"/>
    </location>
</feature>
<dbReference type="AlphaFoldDB" id="A4S419"/>